<dbReference type="RefSeq" id="WP_378142194.1">
    <property type="nucleotide sequence ID" value="NZ_JBHSEF010000023.1"/>
</dbReference>
<name>A0ABV8UYN8_9BACL</name>
<sequence>MEEIELDIEQMKREMKQYLQEQGEGMDAHELVIFKERINHLKEMYEEYKNKRHLLKQQTDKHVSRIEHAKGGQVLHRGYYCPSLVKDKYLGNAKRGKIYKRTPKFSQYDYEYGFNNENKLVCVKKVHEFTTATDFFDEEYLLYQDNVVWGIGFNHHKELNTISKCTFDQGQLISYMYTYGFEGDFDEIYYEEYHYEDDVLKDVYIADVNVEYEQATEWNYQIRMDENGEIHLLEP</sequence>
<keyword evidence="3" id="KW-1185">Reference proteome</keyword>
<gene>
    <name evidence="2" type="ORF">ACFO0S_11380</name>
</gene>
<dbReference type="Proteomes" id="UP001595733">
    <property type="component" value="Unassembled WGS sequence"/>
</dbReference>
<comment type="caution">
    <text evidence="2">The sequence shown here is derived from an EMBL/GenBank/DDBJ whole genome shotgun (WGS) entry which is preliminary data.</text>
</comment>
<dbReference type="EMBL" id="JBHSEF010000023">
    <property type="protein sequence ID" value="MFC4355653.1"/>
    <property type="molecule type" value="Genomic_DNA"/>
</dbReference>
<feature type="coiled-coil region" evidence="1">
    <location>
        <begin position="1"/>
        <end position="61"/>
    </location>
</feature>
<evidence type="ECO:0000256" key="1">
    <source>
        <dbReference type="SAM" id="Coils"/>
    </source>
</evidence>
<protein>
    <submittedName>
        <fullName evidence="2">Uncharacterized protein</fullName>
    </submittedName>
</protein>
<accession>A0ABV8UYN8</accession>
<organism evidence="2 3">
    <name type="scientific">Chryseomicrobium palamuruense</name>
    <dbReference type="NCBI Taxonomy" id="682973"/>
    <lineage>
        <taxon>Bacteria</taxon>
        <taxon>Bacillati</taxon>
        <taxon>Bacillota</taxon>
        <taxon>Bacilli</taxon>
        <taxon>Bacillales</taxon>
        <taxon>Caryophanaceae</taxon>
        <taxon>Chryseomicrobium</taxon>
    </lineage>
</organism>
<proteinExistence type="predicted"/>
<reference evidence="3" key="1">
    <citation type="journal article" date="2019" name="Int. J. Syst. Evol. Microbiol.">
        <title>The Global Catalogue of Microorganisms (GCM) 10K type strain sequencing project: providing services to taxonomists for standard genome sequencing and annotation.</title>
        <authorList>
            <consortium name="The Broad Institute Genomics Platform"/>
            <consortium name="The Broad Institute Genome Sequencing Center for Infectious Disease"/>
            <person name="Wu L."/>
            <person name="Ma J."/>
        </authorList>
    </citation>
    <scope>NUCLEOTIDE SEQUENCE [LARGE SCALE GENOMIC DNA]</scope>
    <source>
        <strain evidence="3">CCUG 50353</strain>
    </source>
</reference>
<evidence type="ECO:0000313" key="3">
    <source>
        <dbReference type="Proteomes" id="UP001595733"/>
    </source>
</evidence>
<keyword evidence="1" id="KW-0175">Coiled coil</keyword>
<evidence type="ECO:0000313" key="2">
    <source>
        <dbReference type="EMBL" id="MFC4355653.1"/>
    </source>
</evidence>